<dbReference type="PANTHER" id="PTHR10501">
    <property type="entry name" value="U1 SMALL NUCLEAR RIBONUCLEOPROTEIN A/U2 SMALL NUCLEAR RIBONUCLEOPROTEIN B"/>
    <property type="match status" value="1"/>
</dbReference>
<feature type="region of interest" description="Disordered" evidence="3">
    <location>
        <begin position="106"/>
        <end position="126"/>
    </location>
</feature>
<evidence type="ECO:0000256" key="3">
    <source>
        <dbReference type="SAM" id="MobiDB-lite"/>
    </source>
</evidence>
<sequence length="344" mass="37933">MSKRMPSFVDLAHRTAVTGLVGLGIWGLWLTAAVWKSRRDERLIIASNGGQIPISQQALALSQQQNGQDPFPITNDPKHEPEVKEHLSSGHHRILHTTPYTLHRTMSAPSTSKANGGNGATSSKAAPSPTLYVKNIEGKIKKPELRRQLYSLFSAYGRVLDVVATRAPGMRGQAFVVFENPTTSTAAKRALHSFVFYGKELHIDYATGAKSRAILRREIGHDAVHEMDLERSKTTVSRRGEKRTVESKPDSDDEEDAGRKRAKLEDADEKVVKALDVPEAIEVGVLQALFARQEGYVEVTVSEQKAGTWTAKVEFEDAQKARAAKDALNNIQLDPTYSLTLVTQ</sequence>
<dbReference type="Proteomes" id="UP000011976">
    <property type="component" value="Unassembled WGS sequence"/>
</dbReference>
<dbReference type="InterPro" id="IPR012677">
    <property type="entry name" value="Nucleotide-bd_a/b_plait_sf"/>
</dbReference>
<organism evidence="6 7">
    <name type="scientific">Pseudozyma antarctica (strain T-34)</name>
    <name type="common">Yeast</name>
    <name type="synonym">Candida antarctica</name>
    <dbReference type="NCBI Taxonomy" id="1151754"/>
    <lineage>
        <taxon>Eukaryota</taxon>
        <taxon>Fungi</taxon>
        <taxon>Dikarya</taxon>
        <taxon>Basidiomycota</taxon>
        <taxon>Ustilaginomycotina</taxon>
        <taxon>Ustilaginomycetes</taxon>
        <taxon>Ustilaginales</taxon>
        <taxon>Ustilaginaceae</taxon>
        <taxon>Moesziomyces</taxon>
    </lineage>
</organism>
<dbReference type="Gene3D" id="3.30.70.330">
    <property type="match status" value="2"/>
</dbReference>
<dbReference type="Pfam" id="PF00076">
    <property type="entry name" value="RRM_1"/>
    <property type="match status" value="1"/>
</dbReference>
<keyword evidence="4" id="KW-0812">Transmembrane</keyword>
<feature type="compositionally biased region" description="Polar residues" evidence="3">
    <location>
        <begin position="107"/>
        <end position="125"/>
    </location>
</feature>
<feature type="transmembrane region" description="Helical" evidence="4">
    <location>
        <begin position="12"/>
        <end position="35"/>
    </location>
</feature>
<accession>M9MEV8</accession>
<keyword evidence="4" id="KW-0472">Membrane</keyword>
<dbReference type="STRING" id="1151754.M9MEV8"/>
<dbReference type="SUPFAM" id="SSF54928">
    <property type="entry name" value="RNA-binding domain, RBD"/>
    <property type="match status" value="2"/>
</dbReference>
<reference evidence="7" key="1">
    <citation type="journal article" date="2013" name="Genome Announc.">
        <title>Genome sequence of the basidiomycetous yeast Pseudozyma antarctica T-34, a producer of the glycolipid biosurfactants mannosylerythritol lipids.</title>
        <authorList>
            <person name="Morita T."/>
            <person name="Koike H."/>
            <person name="Koyama Y."/>
            <person name="Hagiwara H."/>
            <person name="Ito E."/>
            <person name="Fukuoka T."/>
            <person name="Imura T."/>
            <person name="Machida M."/>
            <person name="Kitamoto D."/>
        </authorList>
    </citation>
    <scope>NUCLEOTIDE SEQUENCE [LARGE SCALE GENOMIC DNA]</scope>
    <source>
        <strain evidence="7">T-34</strain>
    </source>
</reference>
<protein>
    <submittedName>
        <fullName evidence="6">Spliceosomal protein snRNP-U1A/U2B</fullName>
    </submittedName>
</protein>
<evidence type="ECO:0000256" key="2">
    <source>
        <dbReference type="PROSITE-ProRule" id="PRU00176"/>
    </source>
</evidence>
<feature type="region of interest" description="Disordered" evidence="3">
    <location>
        <begin position="226"/>
        <end position="262"/>
    </location>
</feature>
<dbReference type="CDD" id="cd12246">
    <property type="entry name" value="RRM1_U1A_like"/>
    <property type="match status" value="1"/>
</dbReference>
<evidence type="ECO:0000313" key="6">
    <source>
        <dbReference type="EMBL" id="GAC75628.1"/>
    </source>
</evidence>
<dbReference type="OrthoDB" id="277802at2759"/>
<evidence type="ECO:0000256" key="1">
    <source>
        <dbReference type="ARBA" id="ARBA00022884"/>
    </source>
</evidence>
<dbReference type="FunFam" id="3.30.70.330:FF:000039">
    <property type="entry name" value="U1 small nuclear ribonucleoprotein A"/>
    <property type="match status" value="1"/>
</dbReference>
<evidence type="ECO:0000256" key="4">
    <source>
        <dbReference type="SAM" id="Phobius"/>
    </source>
</evidence>
<dbReference type="InterPro" id="IPR035979">
    <property type="entry name" value="RBD_domain_sf"/>
</dbReference>
<evidence type="ECO:0000259" key="5">
    <source>
        <dbReference type="PROSITE" id="PS50102"/>
    </source>
</evidence>
<gene>
    <name evidence="6" type="ORF">PANT_16c00077</name>
</gene>
<proteinExistence type="predicted"/>
<dbReference type="SMART" id="SM00360">
    <property type="entry name" value="RRM"/>
    <property type="match status" value="1"/>
</dbReference>
<evidence type="ECO:0000313" key="7">
    <source>
        <dbReference type="Proteomes" id="UP000011976"/>
    </source>
</evidence>
<dbReference type="PROSITE" id="PS50102">
    <property type="entry name" value="RRM"/>
    <property type="match status" value="1"/>
</dbReference>
<name>M9MEV8_PSEA3</name>
<feature type="compositionally biased region" description="Basic and acidic residues" evidence="3">
    <location>
        <begin position="226"/>
        <end position="250"/>
    </location>
</feature>
<feature type="domain" description="RRM" evidence="5">
    <location>
        <begin position="129"/>
        <end position="208"/>
    </location>
</feature>
<dbReference type="AlphaFoldDB" id="M9MEV8"/>
<keyword evidence="4" id="KW-1133">Transmembrane helix</keyword>
<dbReference type="InterPro" id="IPR000504">
    <property type="entry name" value="RRM_dom"/>
</dbReference>
<dbReference type="GO" id="GO:0003723">
    <property type="term" value="F:RNA binding"/>
    <property type="evidence" value="ECO:0007669"/>
    <property type="project" value="UniProtKB-UniRule"/>
</dbReference>
<dbReference type="EMBL" id="DF196782">
    <property type="protein sequence ID" value="GAC75628.1"/>
    <property type="molecule type" value="Genomic_DNA"/>
</dbReference>
<keyword evidence="1 2" id="KW-0694">RNA-binding</keyword>